<sequence>MIVKLHKQASSSPAIQAEIRQTTSTLVELAARYNVTVDTTRKWKQRESVETRTHTAHCLQTTLTPTQERIVVELRSSCVWARMTR</sequence>
<evidence type="ECO:0008006" key="3">
    <source>
        <dbReference type="Google" id="ProtNLM"/>
    </source>
</evidence>
<dbReference type="Proteomes" id="UP000482578">
    <property type="component" value="Unassembled WGS sequence"/>
</dbReference>
<organism evidence="1 2">
    <name type="scientific">Crenobacter caeni</name>
    <dbReference type="NCBI Taxonomy" id="2705474"/>
    <lineage>
        <taxon>Bacteria</taxon>
        <taxon>Pseudomonadati</taxon>
        <taxon>Pseudomonadota</taxon>
        <taxon>Betaproteobacteria</taxon>
        <taxon>Neisseriales</taxon>
        <taxon>Neisseriaceae</taxon>
        <taxon>Crenobacter</taxon>
    </lineage>
</organism>
<protein>
    <recommendedName>
        <fullName evidence="3">IS481 family transposase</fullName>
    </recommendedName>
</protein>
<evidence type="ECO:0000313" key="2">
    <source>
        <dbReference type="Proteomes" id="UP000482578"/>
    </source>
</evidence>
<accession>A0A6B2KTA6</accession>
<dbReference type="EMBL" id="JAAGAA010000008">
    <property type="protein sequence ID" value="NDV13197.1"/>
    <property type="molecule type" value="Genomic_DNA"/>
</dbReference>
<proteinExistence type="predicted"/>
<reference evidence="1 2" key="1">
    <citation type="submission" date="2020-02" db="EMBL/GenBank/DDBJ databases">
        <authorList>
            <person name="Yang Z."/>
        </authorList>
    </citation>
    <scope>NUCLEOTIDE SEQUENCE [LARGE SCALE GENOMIC DNA]</scope>
    <source>
        <strain evidence="1 2">HX-7-9</strain>
    </source>
</reference>
<dbReference type="RefSeq" id="WP_163316399.1">
    <property type="nucleotide sequence ID" value="NZ_JAAGAA010000008.1"/>
</dbReference>
<gene>
    <name evidence="1" type="ORF">GZH52_10400</name>
</gene>
<comment type="caution">
    <text evidence="1">The sequence shown here is derived from an EMBL/GenBank/DDBJ whole genome shotgun (WGS) entry which is preliminary data.</text>
</comment>
<dbReference type="AlphaFoldDB" id="A0A6B2KTA6"/>
<keyword evidence="2" id="KW-1185">Reference proteome</keyword>
<evidence type="ECO:0000313" key="1">
    <source>
        <dbReference type="EMBL" id="NDV13197.1"/>
    </source>
</evidence>
<name>A0A6B2KTA6_9NEIS</name>